<keyword evidence="4" id="KW-0446">Lipid-binding</keyword>
<accession>A0A6V7L4E5</accession>
<dbReference type="Pfam" id="PF12796">
    <property type="entry name" value="Ank_2"/>
    <property type="match status" value="1"/>
</dbReference>
<proteinExistence type="predicted"/>
<keyword evidence="3 5" id="KW-0040">ANK repeat</keyword>
<dbReference type="SUPFAM" id="SSF47027">
    <property type="entry name" value="Acyl-CoA binding protein"/>
    <property type="match status" value="1"/>
</dbReference>
<evidence type="ECO:0000256" key="4">
    <source>
        <dbReference type="ARBA" id="ARBA00023121"/>
    </source>
</evidence>
<dbReference type="Gene3D" id="1.20.80.10">
    <property type="match status" value="1"/>
</dbReference>
<dbReference type="Pfam" id="PF00887">
    <property type="entry name" value="ACBP"/>
    <property type="match status" value="1"/>
</dbReference>
<dbReference type="PROSITE" id="PS51228">
    <property type="entry name" value="ACB_2"/>
    <property type="match status" value="1"/>
</dbReference>
<evidence type="ECO:0000256" key="2">
    <source>
        <dbReference type="ARBA" id="ARBA00022737"/>
    </source>
</evidence>
<dbReference type="EMBL" id="CADCXW020000327">
    <property type="protein sequence ID" value="CAD1569590.1"/>
    <property type="molecule type" value="Genomic_DNA"/>
</dbReference>
<dbReference type="PANTHER" id="PTHR24119:SF0">
    <property type="entry name" value="ACYL-COA-BINDING DOMAIN-CONTAINING PROTEIN 6"/>
    <property type="match status" value="1"/>
</dbReference>
<dbReference type="PROSITE" id="PS50297">
    <property type="entry name" value="ANK_REP_REGION"/>
    <property type="match status" value="2"/>
</dbReference>
<feature type="domain" description="ACB" evidence="6">
    <location>
        <begin position="10"/>
        <end position="95"/>
    </location>
</feature>
<dbReference type="SUPFAM" id="SSF48403">
    <property type="entry name" value="Ankyrin repeat"/>
    <property type="match status" value="1"/>
</dbReference>
<dbReference type="GO" id="GO:0000062">
    <property type="term" value="F:fatty-acyl-CoA binding"/>
    <property type="evidence" value="ECO:0007669"/>
    <property type="project" value="InterPro"/>
</dbReference>
<feature type="repeat" description="ANK" evidence="5">
    <location>
        <begin position="186"/>
        <end position="211"/>
    </location>
</feature>
<keyword evidence="2" id="KW-0677">Repeat</keyword>
<gene>
    <name evidence="7" type="ORF">BBRV_LOCUS93144</name>
</gene>
<evidence type="ECO:0000256" key="3">
    <source>
        <dbReference type="ARBA" id="ARBA00023043"/>
    </source>
</evidence>
<feature type="repeat" description="ANK" evidence="5">
    <location>
        <begin position="153"/>
        <end position="185"/>
    </location>
</feature>
<evidence type="ECO:0000256" key="1">
    <source>
        <dbReference type="ARBA" id="ARBA00018419"/>
    </source>
</evidence>
<dbReference type="AlphaFoldDB" id="A0A6V7L4E5"/>
<reference evidence="7" key="1">
    <citation type="submission" date="2020-07" db="EMBL/GenBank/DDBJ databases">
        <authorList>
            <person name="Ferguson B K."/>
        </authorList>
    </citation>
    <scope>NUCLEOTIDE SEQUENCE</scope>
    <source>
        <strain evidence="7">L06</strain>
    </source>
</reference>
<dbReference type="PROSITE" id="PS50088">
    <property type="entry name" value="ANK_REPEAT"/>
    <property type="match status" value="2"/>
</dbReference>
<dbReference type="PANTHER" id="PTHR24119">
    <property type="entry name" value="ACYL-COA-BINDING DOMAIN-CONTAINING PROTEIN 6"/>
    <property type="match status" value="1"/>
</dbReference>
<protein>
    <recommendedName>
        <fullName evidence="1">Acyl-CoA-binding domain-containing protein 6</fullName>
    </recommendedName>
</protein>
<dbReference type="InterPro" id="IPR000582">
    <property type="entry name" value="Acyl-CoA-binding_protein"/>
</dbReference>
<dbReference type="Gene3D" id="1.25.40.20">
    <property type="entry name" value="Ankyrin repeat-containing domain"/>
    <property type="match status" value="1"/>
</dbReference>
<evidence type="ECO:0000313" key="7">
    <source>
        <dbReference type="EMBL" id="CAD1569590.1"/>
    </source>
</evidence>
<dbReference type="InterPro" id="IPR035984">
    <property type="entry name" value="Acyl-CoA-binding_sf"/>
</dbReference>
<dbReference type="PRINTS" id="PR00689">
    <property type="entry name" value="ACOABINDINGP"/>
</dbReference>
<name>A0A6V7L4E5_9HYME</name>
<dbReference type="InterPro" id="IPR002110">
    <property type="entry name" value="Ankyrin_rpt"/>
</dbReference>
<dbReference type="SMART" id="SM00248">
    <property type="entry name" value="ANK"/>
    <property type="match status" value="2"/>
</dbReference>
<dbReference type="InterPro" id="IPR014352">
    <property type="entry name" value="FERM/acyl-CoA-bd_prot_sf"/>
</dbReference>
<dbReference type="InterPro" id="IPR036770">
    <property type="entry name" value="Ankyrin_rpt-contain_sf"/>
</dbReference>
<evidence type="ECO:0000256" key="5">
    <source>
        <dbReference type="PROSITE-ProRule" id="PRU00023"/>
    </source>
</evidence>
<sequence>MAEKESLSELEERFNKAANHLQSLVSNLDSGQLLTFYGLYKQATAGVCDISKPNWYQVQAKQKWEAWKNLGDMKRDEAMEKYISILTDLDPKWEEDAKIGGQGWMAVSSMLNTDVQIDDRDKSFLDWVKESKEDKVKELLKANSSIINLPDNEGMLPIHWAADRGHLPTMKCLIDNGADINAQDDDGQTPLHYAASCGHIDIIEYLISIGAKSLKDRDGLTPQQVADERVAAIL</sequence>
<organism evidence="7">
    <name type="scientific">Bracon brevicornis</name>
    <dbReference type="NCBI Taxonomy" id="1563983"/>
    <lineage>
        <taxon>Eukaryota</taxon>
        <taxon>Metazoa</taxon>
        <taxon>Ecdysozoa</taxon>
        <taxon>Arthropoda</taxon>
        <taxon>Hexapoda</taxon>
        <taxon>Insecta</taxon>
        <taxon>Pterygota</taxon>
        <taxon>Neoptera</taxon>
        <taxon>Endopterygota</taxon>
        <taxon>Hymenoptera</taxon>
        <taxon>Apocrita</taxon>
        <taxon>Ichneumonoidea</taxon>
        <taxon>Braconidae</taxon>
        <taxon>Braconinae</taxon>
        <taxon>Bracon</taxon>
    </lineage>
</organism>
<evidence type="ECO:0000259" key="6">
    <source>
        <dbReference type="PROSITE" id="PS51228"/>
    </source>
</evidence>